<dbReference type="PANTHER" id="PTHR35863">
    <property type="entry name" value="COBALT-PRECORRIN-5B C(1)-METHYLTRANSFERASE"/>
    <property type="match status" value="1"/>
</dbReference>
<keyword evidence="7" id="KW-1185">Reference proteome</keyword>
<dbReference type="GO" id="GO:0032259">
    <property type="term" value="P:methylation"/>
    <property type="evidence" value="ECO:0007669"/>
    <property type="project" value="UniProtKB-KW"/>
</dbReference>
<comment type="pathway">
    <text evidence="5">Cofactor biosynthesis; adenosylcobalamin biosynthesis; cob(II)yrinate a,c-diamide from sirohydrochlorin (anaerobic route): step 6/10.</text>
</comment>
<reference evidence="6 7" key="1">
    <citation type="submission" date="2023-07" db="EMBL/GenBank/DDBJ databases">
        <title>Genomic Encyclopedia of Type Strains, Phase IV (KMG-IV): sequencing the most valuable type-strain genomes for metagenomic binning, comparative biology and taxonomic classification.</title>
        <authorList>
            <person name="Goeker M."/>
        </authorList>
    </citation>
    <scope>NUCLEOTIDE SEQUENCE [LARGE SCALE GENOMIC DNA]</scope>
    <source>
        <strain evidence="6 7">DSM 17273</strain>
    </source>
</reference>
<evidence type="ECO:0000256" key="3">
    <source>
        <dbReference type="ARBA" id="ARBA00022679"/>
    </source>
</evidence>
<evidence type="ECO:0000256" key="5">
    <source>
        <dbReference type="HAMAP-Rule" id="MF_00787"/>
    </source>
</evidence>
<dbReference type="Proteomes" id="UP001185015">
    <property type="component" value="Unassembled WGS sequence"/>
</dbReference>
<comment type="caution">
    <text evidence="6">The sequence shown here is derived from an EMBL/GenBank/DDBJ whole genome shotgun (WGS) entry which is preliminary data.</text>
</comment>
<dbReference type="EMBL" id="JAVDQI010000005">
    <property type="protein sequence ID" value="MDR6223117.1"/>
    <property type="molecule type" value="Genomic_DNA"/>
</dbReference>
<gene>
    <name evidence="5" type="primary">cbiD</name>
    <name evidence="6" type="ORF">J2750_001579</name>
</gene>
<dbReference type="Pfam" id="PF01888">
    <property type="entry name" value="CbiD"/>
    <property type="match status" value="1"/>
</dbReference>
<evidence type="ECO:0000256" key="1">
    <source>
        <dbReference type="ARBA" id="ARBA00022573"/>
    </source>
</evidence>
<dbReference type="AlphaFoldDB" id="A0AA90ZCZ2"/>
<dbReference type="PANTHER" id="PTHR35863:SF1">
    <property type="entry name" value="COBALT-PRECORRIN-5B C(1)-METHYLTRANSFERASE"/>
    <property type="match status" value="1"/>
</dbReference>
<organism evidence="6 7">
    <name type="scientific">Methanococcoides alaskense</name>
    <dbReference type="NCBI Taxonomy" id="325778"/>
    <lineage>
        <taxon>Archaea</taxon>
        <taxon>Methanobacteriati</taxon>
        <taxon>Methanobacteriota</taxon>
        <taxon>Stenosarchaea group</taxon>
        <taxon>Methanomicrobia</taxon>
        <taxon>Methanosarcinales</taxon>
        <taxon>Methanosarcinaceae</taxon>
        <taxon>Methanococcoides</taxon>
    </lineage>
</organism>
<dbReference type="Gene3D" id="3.40.50.10720">
    <property type="entry name" value="CbiD-like domains"/>
    <property type="match status" value="1"/>
</dbReference>
<sequence>MSIIDPVNKSKVPQEWINKSNISRDELEEGIMSGMLVVLSDGSILKRGYTTGTTATVAAKAAVLSLKKEIDHVSVPTPVGLRAHMDVKAKDGHAVAVKLKNDHESDITRGLEFVARAVESDKVTITAGEGIGIVTRGGLQSKKGYPAINPRPMQQIMEAVAEAVEEIGIKGASVEISLPRGAEIAKQTLNSRIGVEGGISILGTTGFVEPWNDHLGEMKSDLIRDAAKVVLTTGRIGIRYSTMLFPDYTVVLAGSRISEFMESATGKVAICGLPGLVLKWGDPDMLKDSGFATVSEMIEVEPQGEHIRRAFEKTVEKGKGARIVVVDRDGTVLMDSGEQE</sequence>
<keyword evidence="3 5" id="KW-0808">Transferase</keyword>
<dbReference type="NCBIfam" id="NF000856">
    <property type="entry name" value="PRK00075.2-5"/>
    <property type="match status" value="1"/>
</dbReference>
<dbReference type="HAMAP" id="MF_00787">
    <property type="entry name" value="CbiD"/>
    <property type="match status" value="1"/>
</dbReference>
<comment type="catalytic activity">
    <reaction evidence="5">
        <text>Co-precorrin-5B + S-adenosyl-L-methionine = Co-precorrin-6A + S-adenosyl-L-homocysteine</text>
        <dbReference type="Rhea" id="RHEA:26285"/>
        <dbReference type="ChEBI" id="CHEBI:57856"/>
        <dbReference type="ChEBI" id="CHEBI:59789"/>
        <dbReference type="ChEBI" id="CHEBI:60063"/>
        <dbReference type="ChEBI" id="CHEBI:60064"/>
        <dbReference type="EC" id="2.1.1.195"/>
    </reaction>
</comment>
<evidence type="ECO:0000256" key="4">
    <source>
        <dbReference type="ARBA" id="ARBA00022691"/>
    </source>
</evidence>
<comment type="similarity">
    <text evidence="5">Belongs to the CbiD family.</text>
</comment>
<accession>A0AA90ZCZ2</accession>
<dbReference type="NCBIfam" id="NF000855">
    <property type="entry name" value="PRK00075.2-4"/>
    <property type="match status" value="1"/>
</dbReference>
<dbReference type="SUPFAM" id="SSF111342">
    <property type="entry name" value="CbiD-like"/>
    <property type="match status" value="1"/>
</dbReference>
<name>A0AA90ZCZ2_9EURY</name>
<evidence type="ECO:0000313" key="6">
    <source>
        <dbReference type="EMBL" id="MDR6223117.1"/>
    </source>
</evidence>
<evidence type="ECO:0000256" key="2">
    <source>
        <dbReference type="ARBA" id="ARBA00022603"/>
    </source>
</evidence>
<keyword evidence="4 5" id="KW-0949">S-adenosyl-L-methionine</keyword>
<protein>
    <recommendedName>
        <fullName evidence="5">Cobalt-precorrin-5B C(1)-methyltransferase</fullName>
        <ecNumber evidence="5">2.1.1.195</ecNumber>
    </recommendedName>
    <alternativeName>
        <fullName evidence="5">Cobalt-precorrin-6A synthase</fullName>
    </alternativeName>
</protein>
<dbReference type="Gene3D" id="3.30.2110.10">
    <property type="entry name" value="CbiD-like"/>
    <property type="match status" value="1"/>
</dbReference>
<evidence type="ECO:0000313" key="7">
    <source>
        <dbReference type="Proteomes" id="UP001185015"/>
    </source>
</evidence>
<dbReference type="InterPro" id="IPR002748">
    <property type="entry name" value="CbiD"/>
</dbReference>
<dbReference type="InterPro" id="IPR036074">
    <property type="entry name" value="CbiD_sf"/>
</dbReference>
<keyword evidence="2 5" id="KW-0489">Methyltransferase</keyword>
<keyword evidence="1 5" id="KW-0169">Cobalamin biosynthesis</keyword>
<dbReference type="GO" id="GO:0019251">
    <property type="term" value="P:anaerobic cobalamin biosynthetic process"/>
    <property type="evidence" value="ECO:0007669"/>
    <property type="project" value="UniProtKB-UniRule"/>
</dbReference>
<proteinExistence type="inferred from homology"/>
<dbReference type="GO" id="GO:0008168">
    <property type="term" value="F:methyltransferase activity"/>
    <property type="evidence" value="ECO:0007669"/>
    <property type="project" value="UniProtKB-UniRule"/>
</dbReference>
<dbReference type="EC" id="2.1.1.195" evidence="5"/>
<comment type="function">
    <text evidence="5">Catalyzes the methylation of C-1 in cobalt-precorrin-5B to form cobalt-precorrin-6A.</text>
</comment>